<dbReference type="InterPro" id="IPR020846">
    <property type="entry name" value="MFS_dom"/>
</dbReference>
<sequence>MTRTRKAEETVGSVRLPAVVWLVSLGIFLLGTSEFMLAGLLPQMAADLDVGLPQAGLLVSAFALGMVVGAPTMTVVTMRLPRRTTLVVALVVFAISHVIAAVTSDFPLLLVVRVTAAFATGAYWAVGAVVVTQAVPRTHQAKALGVLVGGLTVANVAGVPLGSYAGSQLGWRGPFWALAGLSLALAVAVSLQVPQQSEKTSPSLGDEVRALRRPRLWAVYATAAFAQGAVFAAFNYVSPLLTERSGLPEAVVPAVLIGFGIGAFVGTVLGGQFGDARPTATPLTAITVTVAVLALLGFGPGTPWLVVPLVVVLGTSAFVVAPVLTSQALHLAGQAPTLASSLSVSAFNVGNMIGPLLGGLALSTGLGVRGPAVAGTALAAAALAIVAATALSRRGAAEDTGAR</sequence>
<evidence type="ECO:0000313" key="7">
    <source>
        <dbReference type="Proteomes" id="UP000244384"/>
    </source>
</evidence>
<dbReference type="InterPro" id="IPR001958">
    <property type="entry name" value="Tet-R_TetA/multi-R_MdtG-like"/>
</dbReference>
<protein>
    <submittedName>
        <fullName evidence="6">MFS transporter</fullName>
    </submittedName>
</protein>
<dbReference type="PANTHER" id="PTHR43124:SF3">
    <property type="entry name" value="CHLORAMPHENICOL EFFLUX PUMP RV0191"/>
    <property type="match status" value="1"/>
</dbReference>
<dbReference type="RefSeq" id="WP_108576670.1">
    <property type="nucleotide sequence ID" value="NZ_CP026952.1"/>
</dbReference>
<dbReference type="CDD" id="cd17324">
    <property type="entry name" value="MFS_NepI_like"/>
    <property type="match status" value="1"/>
</dbReference>
<dbReference type="Proteomes" id="UP000244384">
    <property type="component" value="Chromosome"/>
</dbReference>
<evidence type="ECO:0000256" key="3">
    <source>
        <dbReference type="ARBA" id="ARBA00022692"/>
    </source>
</evidence>
<dbReference type="PRINTS" id="PR01035">
    <property type="entry name" value="TCRTETA"/>
</dbReference>
<dbReference type="Pfam" id="PF07690">
    <property type="entry name" value="MFS_1"/>
    <property type="match status" value="1"/>
</dbReference>
<evidence type="ECO:0000256" key="1">
    <source>
        <dbReference type="ARBA" id="ARBA00004651"/>
    </source>
</evidence>
<dbReference type="KEGG" id="aez:C3E78_01635"/>
<evidence type="ECO:0000256" key="4">
    <source>
        <dbReference type="ARBA" id="ARBA00022989"/>
    </source>
</evidence>
<dbReference type="SUPFAM" id="SSF103473">
    <property type="entry name" value="MFS general substrate transporter"/>
    <property type="match status" value="1"/>
</dbReference>
<comment type="subcellular location">
    <subcellularLocation>
        <location evidence="1">Cell membrane</location>
        <topology evidence="1">Multi-pass membrane protein</topology>
    </subcellularLocation>
</comment>
<gene>
    <name evidence="6" type="ORF">C3E78_01635</name>
</gene>
<keyword evidence="7" id="KW-1185">Reference proteome</keyword>
<dbReference type="InterPro" id="IPR011701">
    <property type="entry name" value="MFS"/>
</dbReference>
<dbReference type="GO" id="GO:0022857">
    <property type="term" value="F:transmembrane transporter activity"/>
    <property type="evidence" value="ECO:0007669"/>
    <property type="project" value="InterPro"/>
</dbReference>
<evidence type="ECO:0000256" key="5">
    <source>
        <dbReference type="ARBA" id="ARBA00023136"/>
    </source>
</evidence>
<dbReference type="Gene3D" id="1.20.1250.20">
    <property type="entry name" value="MFS general substrate transporter like domains"/>
    <property type="match status" value="1"/>
</dbReference>
<keyword evidence="5" id="KW-0472">Membrane</keyword>
<keyword evidence="3" id="KW-0812">Transmembrane</keyword>
<evidence type="ECO:0000256" key="2">
    <source>
        <dbReference type="ARBA" id="ARBA00022475"/>
    </source>
</evidence>
<dbReference type="AlphaFoldDB" id="A0A2S0WIB6"/>
<accession>A0A5F2ER02</accession>
<dbReference type="InterPro" id="IPR050189">
    <property type="entry name" value="MFS_Efflux_Transporters"/>
</dbReference>
<keyword evidence="2" id="KW-1003">Cell membrane</keyword>
<dbReference type="NCBIfam" id="NF033135">
    <property type="entry name" value="cmx_cmrA"/>
    <property type="match status" value="1"/>
</dbReference>
<dbReference type="InterPro" id="IPR036259">
    <property type="entry name" value="MFS_trans_sf"/>
</dbReference>
<organism evidence="6 7">
    <name type="scientific">Aeromicrobium chenweiae</name>
    <dbReference type="NCBI Taxonomy" id="2079793"/>
    <lineage>
        <taxon>Bacteria</taxon>
        <taxon>Bacillati</taxon>
        <taxon>Actinomycetota</taxon>
        <taxon>Actinomycetes</taxon>
        <taxon>Propionibacteriales</taxon>
        <taxon>Nocardioidaceae</taxon>
        <taxon>Aeromicrobium</taxon>
    </lineage>
</organism>
<keyword evidence="4" id="KW-1133">Transmembrane helix</keyword>
<dbReference type="OrthoDB" id="9814237at2"/>
<dbReference type="PANTHER" id="PTHR43124">
    <property type="entry name" value="PURINE EFFLUX PUMP PBUE"/>
    <property type="match status" value="1"/>
</dbReference>
<name>A0A2S0WIB6_9ACTN</name>
<proteinExistence type="predicted"/>
<dbReference type="GO" id="GO:0005886">
    <property type="term" value="C:plasma membrane"/>
    <property type="evidence" value="ECO:0007669"/>
    <property type="project" value="UniProtKB-SubCell"/>
</dbReference>
<accession>A0A2S0WIB6</accession>
<dbReference type="EMBL" id="CP026952">
    <property type="protein sequence ID" value="AWB91024.1"/>
    <property type="molecule type" value="Genomic_DNA"/>
</dbReference>
<evidence type="ECO:0000313" key="6">
    <source>
        <dbReference type="EMBL" id="AWB91024.1"/>
    </source>
</evidence>
<reference evidence="7" key="1">
    <citation type="submission" date="2018-01" db="EMBL/GenBank/DDBJ databases">
        <authorList>
            <person name="Li J."/>
        </authorList>
    </citation>
    <scope>NUCLEOTIDE SEQUENCE [LARGE SCALE GENOMIC DNA]</scope>
    <source>
        <strain evidence="7">592</strain>
    </source>
</reference>
<dbReference type="PROSITE" id="PS50850">
    <property type="entry name" value="MFS"/>
    <property type="match status" value="1"/>
</dbReference>